<dbReference type="SUPFAM" id="SSF82607">
    <property type="entry name" value="YbaB-like"/>
    <property type="match status" value="1"/>
</dbReference>
<dbReference type="Gene3D" id="3.30.1310.10">
    <property type="entry name" value="Nucleoid-associated protein YbaB-like domain"/>
    <property type="match status" value="1"/>
</dbReference>
<dbReference type="GO" id="GO:0003677">
    <property type="term" value="F:DNA binding"/>
    <property type="evidence" value="ECO:0007669"/>
    <property type="project" value="UniProtKB-KW"/>
</dbReference>
<dbReference type="InterPro" id="IPR004401">
    <property type="entry name" value="YbaB/EbfC"/>
</dbReference>
<dbReference type="AlphaFoldDB" id="A0AAE3GBZ6"/>
<gene>
    <name evidence="1" type="ORF">LX83_002340</name>
</gene>
<dbReference type="Pfam" id="PF02575">
    <property type="entry name" value="YbaB_DNA_bd"/>
    <property type="match status" value="1"/>
</dbReference>
<keyword evidence="2" id="KW-1185">Reference proteome</keyword>
<accession>A0AAE3GBZ6</accession>
<evidence type="ECO:0000313" key="2">
    <source>
        <dbReference type="Proteomes" id="UP001206128"/>
    </source>
</evidence>
<dbReference type="InterPro" id="IPR036894">
    <property type="entry name" value="YbaB-like_sf"/>
</dbReference>
<keyword evidence="1" id="KW-0238">DNA-binding</keyword>
<reference evidence="1" key="1">
    <citation type="submission" date="2022-06" db="EMBL/GenBank/DDBJ databases">
        <title>Genomic Encyclopedia of Archaeal and Bacterial Type Strains, Phase II (KMG-II): from individual species to whole genera.</title>
        <authorList>
            <person name="Goeker M."/>
        </authorList>
    </citation>
    <scope>NUCLEOTIDE SEQUENCE</scope>
    <source>
        <strain evidence="1">DSM 43935</strain>
    </source>
</reference>
<name>A0AAE3GBZ6_9PSEU</name>
<proteinExistence type="predicted"/>
<dbReference type="EMBL" id="JAMTCK010000005">
    <property type="protein sequence ID" value="MCP2165482.1"/>
    <property type="molecule type" value="Genomic_DNA"/>
</dbReference>
<comment type="caution">
    <text evidence="1">The sequence shown here is derived from an EMBL/GenBank/DDBJ whole genome shotgun (WGS) entry which is preliminary data.</text>
</comment>
<organism evidence="1 2">
    <name type="scientific">Goodfellowiella coeruleoviolacea</name>
    <dbReference type="NCBI Taxonomy" id="334858"/>
    <lineage>
        <taxon>Bacteria</taxon>
        <taxon>Bacillati</taxon>
        <taxon>Actinomycetota</taxon>
        <taxon>Actinomycetes</taxon>
        <taxon>Pseudonocardiales</taxon>
        <taxon>Pseudonocardiaceae</taxon>
        <taxon>Goodfellowiella</taxon>
    </lineage>
</organism>
<protein>
    <submittedName>
        <fullName evidence="1">YbaB/EbfC DNA-binding family protein</fullName>
    </submittedName>
</protein>
<evidence type="ECO:0000313" key="1">
    <source>
        <dbReference type="EMBL" id="MCP2165482.1"/>
    </source>
</evidence>
<sequence length="131" mass="13597">MSTMDEIVDARRINAEVAANQQRLRAAVARPGALGARATSGDGTVVVEAGPGGALRSVTLSPEALRQGGQRLAQTVLAVANQASAKANQRTQYAMRAAVGADAAGELDRLGLGFDPRLAEDEDAETARRGW</sequence>
<dbReference type="Proteomes" id="UP001206128">
    <property type="component" value="Unassembled WGS sequence"/>
</dbReference>